<dbReference type="Proteomes" id="UP000054408">
    <property type="component" value="Unassembled WGS sequence"/>
</dbReference>
<keyword evidence="1 2" id="KW-0175">Coiled coil</keyword>
<dbReference type="PANTHER" id="PTHR21683:SF2">
    <property type="entry name" value="COILED-COIL DOMAIN-CONTAINING PROTEIN 42 LIKE-2-LIKE"/>
    <property type="match status" value="1"/>
</dbReference>
<dbReference type="AlphaFoldDB" id="A0A0L0DH93"/>
<protein>
    <recommendedName>
        <fullName evidence="4">DUF4200 domain-containing protein</fullName>
    </recommendedName>
</protein>
<name>A0A0L0DH93_THETB</name>
<dbReference type="GeneID" id="25566641"/>
<feature type="compositionally biased region" description="Gly residues" evidence="3">
    <location>
        <begin position="58"/>
        <end position="68"/>
    </location>
</feature>
<feature type="region of interest" description="Disordered" evidence="3">
    <location>
        <begin position="498"/>
        <end position="540"/>
    </location>
</feature>
<feature type="region of interest" description="Disordered" evidence="3">
    <location>
        <begin position="1"/>
        <end position="101"/>
    </location>
</feature>
<dbReference type="InterPro" id="IPR025252">
    <property type="entry name" value="DUF4200"/>
</dbReference>
<evidence type="ECO:0000259" key="4">
    <source>
        <dbReference type="Pfam" id="PF13863"/>
    </source>
</evidence>
<feature type="compositionally biased region" description="Gly residues" evidence="3">
    <location>
        <begin position="502"/>
        <end position="534"/>
    </location>
</feature>
<dbReference type="GO" id="GO:0005856">
    <property type="term" value="C:cytoskeleton"/>
    <property type="evidence" value="ECO:0007669"/>
    <property type="project" value="UniProtKB-ARBA"/>
</dbReference>
<dbReference type="RefSeq" id="XP_013755858.1">
    <property type="nucleotide sequence ID" value="XM_013900404.1"/>
</dbReference>
<feature type="domain" description="DUF4200" evidence="4">
    <location>
        <begin position="148"/>
        <end position="261"/>
    </location>
</feature>
<dbReference type="EMBL" id="GL349469">
    <property type="protein sequence ID" value="KNC51729.1"/>
    <property type="molecule type" value="Genomic_DNA"/>
</dbReference>
<proteinExistence type="predicted"/>
<accession>A0A0L0DH93</accession>
<gene>
    <name evidence="5" type="ORF">AMSG_07798</name>
</gene>
<dbReference type="Pfam" id="PF13863">
    <property type="entry name" value="DUF4200"/>
    <property type="match status" value="1"/>
</dbReference>
<evidence type="ECO:0000256" key="3">
    <source>
        <dbReference type="SAM" id="MobiDB-lite"/>
    </source>
</evidence>
<evidence type="ECO:0000313" key="5">
    <source>
        <dbReference type="EMBL" id="KNC51729.1"/>
    </source>
</evidence>
<sequence>MTGSRRRRENVRALANAHVEKALASGQPHPGSPAARRAAGRTALTSDSAGLRRRRGGHSGSGKGASKGRGGHKGASGLLRVPPAGPEQHGPEMPEESAEGLQGREAAIFRLTAAEVKRQEEEETTQSRMRTLLPDSSLALQSTLIEEAQAENDRVDYELDIKKNWFHMQMKLFDAELAALNESKLKLLKEIDAHQSFIENKKRKTEQDLELARKRMTEREEIEATIVTLQATLAALKEREADQTKALEALKGYDEYLKSFLRQEGAQYLLASSSDAYSDGTQAILKRYETLVQTQATLLAEVERAEAEIEKKAAALAAEREHKDSTVLVLTTQLLSLHFELEKLQSSGTSLESAQQTVDEASKARYRTLGEITMAIDNLYTLVMERQHRKKRIIPLGVNRTQAEANAAASARIKQHVEASGKAHGHYLHKLDVIEKIIIFYTETFFPHRLPDGSPDFSRPTARVAPSAAHAPLMAAGFSNLPGMDAYAAALLGGGDDVHGSEPGGGGGGGGGGGAGGSSAAGGSSGGGGGGGVSVYGSLL</sequence>
<dbReference type="PANTHER" id="PTHR21683">
    <property type="entry name" value="COILED-COIL DOMAIN-CONTAINING PROTEIN 42 LIKE-2-LIKE-RELATED"/>
    <property type="match status" value="1"/>
</dbReference>
<dbReference type="InterPro" id="IPR051147">
    <property type="entry name" value="CFAP_domain-containing"/>
</dbReference>
<reference evidence="5 6" key="1">
    <citation type="submission" date="2010-05" db="EMBL/GenBank/DDBJ databases">
        <title>The Genome Sequence of Thecamonas trahens ATCC 50062.</title>
        <authorList>
            <consortium name="The Broad Institute Genome Sequencing Platform"/>
            <person name="Russ C."/>
            <person name="Cuomo C."/>
            <person name="Shea T."/>
            <person name="Young S.K."/>
            <person name="Zeng Q."/>
            <person name="Koehrsen M."/>
            <person name="Haas B."/>
            <person name="Borodovsky M."/>
            <person name="Guigo R."/>
            <person name="Alvarado L."/>
            <person name="Berlin A."/>
            <person name="Bochicchio J."/>
            <person name="Borenstein D."/>
            <person name="Chapman S."/>
            <person name="Chen Z."/>
            <person name="Freedman E."/>
            <person name="Gellesch M."/>
            <person name="Goldberg J."/>
            <person name="Griggs A."/>
            <person name="Gujja S."/>
            <person name="Heilman E."/>
            <person name="Heiman D."/>
            <person name="Hepburn T."/>
            <person name="Howarth C."/>
            <person name="Jen D."/>
            <person name="Larson L."/>
            <person name="Mehta T."/>
            <person name="Park D."/>
            <person name="Pearson M."/>
            <person name="Roberts A."/>
            <person name="Saif S."/>
            <person name="Shenoy N."/>
            <person name="Sisk P."/>
            <person name="Stolte C."/>
            <person name="Sykes S."/>
            <person name="Thomson T."/>
            <person name="Walk T."/>
            <person name="White J."/>
            <person name="Yandava C."/>
            <person name="Burger G."/>
            <person name="Gray M.W."/>
            <person name="Holland P.W.H."/>
            <person name="King N."/>
            <person name="Lang F.B.F."/>
            <person name="Roger A.J."/>
            <person name="Ruiz-Trillo I."/>
            <person name="Lander E."/>
            <person name="Nusbaum C."/>
        </authorList>
    </citation>
    <scope>NUCLEOTIDE SEQUENCE [LARGE SCALE GENOMIC DNA]</scope>
    <source>
        <strain evidence="5 6">ATCC 50062</strain>
    </source>
</reference>
<evidence type="ECO:0000256" key="2">
    <source>
        <dbReference type="SAM" id="Coils"/>
    </source>
</evidence>
<feature type="coiled-coil region" evidence="2">
    <location>
        <begin position="195"/>
        <end position="239"/>
    </location>
</feature>
<keyword evidence="6" id="KW-1185">Reference proteome</keyword>
<feature type="coiled-coil region" evidence="2">
    <location>
        <begin position="288"/>
        <end position="322"/>
    </location>
</feature>
<organism evidence="5 6">
    <name type="scientific">Thecamonas trahens ATCC 50062</name>
    <dbReference type="NCBI Taxonomy" id="461836"/>
    <lineage>
        <taxon>Eukaryota</taxon>
        <taxon>Apusozoa</taxon>
        <taxon>Apusomonadida</taxon>
        <taxon>Apusomonadidae</taxon>
        <taxon>Thecamonas</taxon>
    </lineage>
</organism>
<feature type="compositionally biased region" description="Low complexity" evidence="3">
    <location>
        <begin position="34"/>
        <end position="43"/>
    </location>
</feature>
<evidence type="ECO:0000313" key="6">
    <source>
        <dbReference type="Proteomes" id="UP000054408"/>
    </source>
</evidence>
<evidence type="ECO:0000256" key="1">
    <source>
        <dbReference type="ARBA" id="ARBA00023054"/>
    </source>
</evidence>